<sequence>MFDAPGCPIVSSGPGHVPCFRSGRHPVHGGGAFTTAPMHPPVQTIPEAPLVSIIVPVYNLETCVSSCLDSLLRQTWSPLEIILVNDGSTDRTAHILNAYAARHQNIRVITRENAGVDAARYAGMDMAAGEYVMFVDGDDAIFPDSVEAMAQMAVRERADVVIGDYVRHLDRFGLFRRKDGHIPHSRVVEREEFLSSYHSGFFGMDRHGLFYTYGKMCIKLYRREFLLSSRPAPSGLRYAEDQLFNLQVFPRAERIAVLAKEVYIYKFGGVTGNLSLSLFDDMLRLHSLKLTLTDREDWKKSELGAFLNNVRSFLATLAVSGKLKADGMPQALEKLNASSIWRHALEAHPARDDAFLSAMRRNDAAAAYAELSRHTFLKKIAYRLRRILLRLVR</sequence>
<accession>A0AAE6TAW6</accession>
<protein>
    <recommendedName>
        <fullName evidence="1">Glycosyltransferase 2-like domain-containing protein</fullName>
    </recommendedName>
</protein>
<dbReference type="Gene3D" id="3.90.550.10">
    <property type="entry name" value="Spore Coat Polysaccharide Biosynthesis Protein SpsA, Chain A"/>
    <property type="match status" value="1"/>
</dbReference>
<reference evidence="2" key="1">
    <citation type="submission" date="2018-05" db="EMBL/GenBank/DDBJ databases">
        <title>Complete genome sequnece of Akkermansia muciniphila EB-AMDK-40.</title>
        <authorList>
            <person name="Nam Y.-D."/>
            <person name="Chung W.-H."/>
            <person name="Park Y.S."/>
            <person name="Kang J."/>
        </authorList>
    </citation>
    <scope>NUCLEOTIDE SEQUENCE</scope>
    <source>
        <strain evidence="2">EB-AMDK-40</strain>
    </source>
</reference>
<dbReference type="SUPFAM" id="SSF53448">
    <property type="entry name" value="Nucleotide-diphospho-sugar transferases"/>
    <property type="match status" value="1"/>
</dbReference>
<dbReference type="CDD" id="cd00761">
    <property type="entry name" value="Glyco_tranf_GTA_type"/>
    <property type="match status" value="1"/>
</dbReference>
<dbReference type="GO" id="GO:0016758">
    <property type="term" value="F:hexosyltransferase activity"/>
    <property type="evidence" value="ECO:0007669"/>
    <property type="project" value="UniProtKB-ARBA"/>
</dbReference>
<dbReference type="InterPro" id="IPR001173">
    <property type="entry name" value="Glyco_trans_2-like"/>
</dbReference>
<name>A0AAE6TAW6_9BACT</name>
<dbReference type="PANTHER" id="PTHR22916">
    <property type="entry name" value="GLYCOSYLTRANSFERASE"/>
    <property type="match status" value="1"/>
</dbReference>
<dbReference type="InterPro" id="IPR029044">
    <property type="entry name" value="Nucleotide-diphossugar_trans"/>
</dbReference>
<proteinExistence type="predicted"/>
<dbReference type="Proteomes" id="UP000642553">
    <property type="component" value="Chromosome"/>
</dbReference>
<dbReference type="EMBL" id="CP029701">
    <property type="protein sequence ID" value="QHV63353.1"/>
    <property type="molecule type" value="Genomic_DNA"/>
</dbReference>
<feature type="domain" description="Glycosyltransferase 2-like" evidence="1">
    <location>
        <begin position="52"/>
        <end position="192"/>
    </location>
</feature>
<evidence type="ECO:0000313" key="2">
    <source>
        <dbReference type="EMBL" id="QHV63353.1"/>
    </source>
</evidence>
<evidence type="ECO:0000259" key="1">
    <source>
        <dbReference type="Pfam" id="PF00535"/>
    </source>
</evidence>
<organism evidence="2 3">
    <name type="scientific">Akkermansia massiliensis</name>
    <dbReference type="NCBI Taxonomy" id="2927224"/>
    <lineage>
        <taxon>Bacteria</taxon>
        <taxon>Pseudomonadati</taxon>
        <taxon>Verrucomicrobiota</taxon>
        <taxon>Verrucomicrobiia</taxon>
        <taxon>Verrucomicrobiales</taxon>
        <taxon>Akkermansiaceae</taxon>
        <taxon>Akkermansia</taxon>
    </lineage>
</organism>
<dbReference type="AlphaFoldDB" id="A0AAE6TAW6"/>
<evidence type="ECO:0000313" key="3">
    <source>
        <dbReference type="Proteomes" id="UP000642553"/>
    </source>
</evidence>
<gene>
    <name evidence="2" type="ORF">DMI76_08260</name>
</gene>
<dbReference type="PANTHER" id="PTHR22916:SF3">
    <property type="entry name" value="UDP-GLCNAC:BETAGAL BETA-1,3-N-ACETYLGLUCOSAMINYLTRANSFERASE-LIKE PROTEIN 1"/>
    <property type="match status" value="1"/>
</dbReference>
<dbReference type="Pfam" id="PF00535">
    <property type="entry name" value="Glycos_transf_2"/>
    <property type="match status" value="1"/>
</dbReference>